<dbReference type="AlphaFoldDB" id="A0A179FMI0"/>
<dbReference type="KEGG" id="pchm:VFPPC_16038"/>
<evidence type="ECO:0000313" key="2">
    <source>
        <dbReference type="EMBL" id="OAQ66498.1"/>
    </source>
</evidence>
<feature type="region of interest" description="Disordered" evidence="1">
    <location>
        <begin position="1"/>
        <end position="29"/>
    </location>
</feature>
<dbReference type="GeneID" id="28857785"/>
<feature type="compositionally biased region" description="Basic residues" evidence="1">
    <location>
        <begin position="1"/>
        <end position="10"/>
    </location>
</feature>
<comment type="caution">
    <text evidence="2">The sequence shown here is derived from an EMBL/GenBank/DDBJ whole genome shotgun (WGS) entry which is preliminary data.</text>
</comment>
<gene>
    <name evidence="2" type="ORF">VFPPC_16038</name>
</gene>
<dbReference type="Proteomes" id="UP000078397">
    <property type="component" value="Unassembled WGS sequence"/>
</dbReference>
<keyword evidence="3" id="KW-1185">Reference proteome</keyword>
<sequence length="100" mass="11499">MGSRHVHKSVAHGPRLDKSDKRQKRAAGEKKEINIVMRCAEFSLSRLEPFSCAIPHCMFLILETRRFCREMWVRGCSIKSGWQVPYLARPLDLAESPMSP</sequence>
<name>A0A179FMI0_METCM</name>
<evidence type="ECO:0000313" key="3">
    <source>
        <dbReference type="Proteomes" id="UP000078397"/>
    </source>
</evidence>
<organism evidence="2 3">
    <name type="scientific">Pochonia chlamydosporia 170</name>
    <dbReference type="NCBI Taxonomy" id="1380566"/>
    <lineage>
        <taxon>Eukaryota</taxon>
        <taxon>Fungi</taxon>
        <taxon>Dikarya</taxon>
        <taxon>Ascomycota</taxon>
        <taxon>Pezizomycotina</taxon>
        <taxon>Sordariomycetes</taxon>
        <taxon>Hypocreomycetidae</taxon>
        <taxon>Hypocreales</taxon>
        <taxon>Clavicipitaceae</taxon>
        <taxon>Pochonia</taxon>
    </lineage>
</organism>
<feature type="compositionally biased region" description="Basic and acidic residues" evidence="1">
    <location>
        <begin position="14"/>
        <end position="29"/>
    </location>
</feature>
<proteinExistence type="predicted"/>
<reference evidence="2 3" key="1">
    <citation type="journal article" date="2016" name="PLoS Pathog.">
        <title>Biosynthesis of antibiotic leucinostatins in bio-control fungus Purpureocillium lilacinum and their inhibition on phytophthora revealed by genome mining.</title>
        <authorList>
            <person name="Wang G."/>
            <person name="Liu Z."/>
            <person name="Lin R."/>
            <person name="Li E."/>
            <person name="Mao Z."/>
            <person name="Ling J."/>
            <person name="Yang Y."/>
            <person name="Yin W.B."/>
            <person name="Xie B."/>
        </authorList>
    </citation>
    <scope>NUCLEOTIDE SEQUENCE [LARGE SCALE GENOMIC DNA]</scope>
    <source>
        <strain evidence="2">170</strain>
    </source>
</reference>
<evidence type="ECO:0000256" key="1">
    <source>
        <dbReference type="SAM" id="MobiDB-lite"/>
    </source>
</evidence>
<dbReference type="RefSeq" id="XP_018143585.1">
    <property type="nucleotide sequence ID" value="XM_018293791.1"/>
</dbReference>
<accession>A0A179FMI0</accession>
<protein>
    <submittedName>
        <fullName evidence="2">Uncharacterized protein</fullName>
    </submittedName>
</protein>
<dbReference type="EMBL" id="LSBJ02000004">
    <property type="protein sequence ID" value="OAQ66498.1"/>
    <property type="molecule type" value="Genomic_DNA"/>
</dbReference>